<organism evidence="5 6">
    <name type="scientific">Prevotella koreensis</name>
    <dbReference type="NCBI Taxonomy" id="2490854"/>
    <lineage>
        <taxon>Bacteria</taxon>
        <taxon>Pseudomonadati</taxon>
        <taxon>Bacteroidota</taxon>
        <taxon>Bacteroidia</taxon>
        <taxon>Bacteroidales</taxon>
        <taxon>Prevotellaceae</taxon>
        <taxon>Prevotella</taxon>
    </lineage>
</organism>
<dbReference type="AlphaFoldDB" id="A0A3S0PVY7"/>
<feature type="region of interest" description="Disordered" evidence="3">
    <location>
        <begin position="1"/>
        <end position="23"/>
    </location>
</feature>
<sequence length="623" mass="71890">MGQPDGGWYDETPPRIIGATPENNSTEIKSRKINIYFDEFIKLDNPQEKVVVSPPQLETPEIKGAGKQIKIELKDSLRPNTTYTIDFSDAISDNNEGNPLGNFTYSFSTGGNIDTLEVSGHVLEAANLEPIKGMLVGLYSNLSDSAFRTEPMLRVSRTDSRGRFVIRGIAPGNYRIYALADADGNFKFTQKSEKLAFSHDIITPWSKPDVRQDTLWLDSLRIKDIARVNYTHFMPDNIVLRAFTEVNTDRYFIKAERKEANRFSLFFSYGNEQLPRLRGLNFDERDAFIIEHNTLQDSLTYWIKDSTLINRDTLNVELQYMATDSLGALKQQTDTLEILSRDTYAKRMKREQKKYDEWKKKQEKAEKRGEPFLTVMPKEALIPRYNISSMSDPDRNPSIEFDVPLALADTGKVHLYSKIDTLWYRAPLVVQKRKGAERVFDILGEWRPNTEYSLEIDSAAFTDIYNRVSKPFKQGFKVRSNDEYSTVIVNIGGMKDTTVVVQLLDRSDKMKKEVSTDNGTAEFFYVNPGTYYLRMFIDSNRNGIWDTGSYNEDRQAETVYYYPEKVECKAKWDLPLSWQPAARPLEMQKPSEIVKQKPDKDKKIKNRNMERARKLGIEYIPKL</sequence>
<name>A0A3S0PVY7_9BACT</name>
<dbReference type="InterPro" id="IPR032812">
    <property type="entry name" value="SbsA_Ig"/>
</dbReference>
<keyword evidence="1" id="KW-0732">Signal</keyword>
<dbReference type="OrthoDB" id="9809989at2"/>
<evidence type="ECO:0000259" key="4">
    <source>
        <dbReference type="Pfam" id="PF13205"/>
    </source>
</evidence>
<keyword evidence="6" id="KW-1185">Reference proteome</keyword>
<dbReference type="Pfam" id="PF13205">
    <property type="entry name" value="Big_5"/>
    <property type="match status" value="1"/>
</dbReference>
<evidence type="ECO:0000313" key="6">
    <source>
        <dbReference type="Proteomes" id="UP000278983"/>
    </source>
</evidence>
<reference evidence="5 6" key="1">
    <citation type="submission" date="2018-12" db="EMBL/GenBank/DDBJ databases">
        <title>Genome sequencing of Prevotella sp. KCOM 3155 (= JS262).</title>
        <authorList>
            <person name="Kook J.-K."/>
            <person name="Park S.-N."/>
            <person name="Lim Y.K."/>
        </authorList>
    </citation>
    <scope>NUCLEOTIDE SEQUENCE [LARGE SCALE GENOMIC DNA]</scope>
    <source>
        <strain evidence="5 6">KCOM 3155</strain>
    </source>
</reference>
<evidence type="ECO:0000313" key="5">
    <source>
        <dbReference type="EMBL" id="RUL60344.1"/>
    </source>
</evidence>
<dbReference type="SUPFAM" id="SSF49478">
    <property type="entry name" value="Cna protein B-type domain"/>
    <property type="match status" value="1"/>
</dbReference>
<dbReference type="EMBL" id="RYYU01000001">
    <property type="protein sequence ID" value="RUL60344.1"/>
    <property type="molecule type" value="Genomic_DNA"/>
</dbReference>
<gene>
    <name evidence="5" type="ORF">EHV08_05905</name>
</gene>
<feature type="coiled-coil region" evidence="2">
    <location>
        <begin position="341"/>
        <end position="368"/>
    </location>
</feature>
<proteinExistence type="predicted"/>
<accession>A0A3S0PVY7</accession>
<comment type="caution">
    <text evidence="5">The sequence shown here is derived from an EMBL/GenBank/DDBJ whole genome shotgun (WGS) entry which is preliminary data.</text>
</comment>
<protein>
    <recommendedName>
        <fullName evidence="4">SbsA Ig-like domain-containing protein</fullName>
    </recommendedName>
</protein>
<evidence type="ECO:0000256" key="3">
    <source>
        <dbReference type="SAM" id="MobiDB-lite"/>
    </source>
</evidence>
<evidence type="ECO:0000256" key="1">
    <source>
        <dbReference type="ARBA" id="ARBA00022729"/>
    </source>
</evidence>
<evidence type="ECO:0000256" key="2">
    <source>
        <dbReference type="SAM" id="Coils"/>
    </source>
</evidence>
<feature type="domain" description="SbsA Ig-like" evidence="4">
    <location>
        <begin position="10"/>
        <end position="109"/>
    </location>
</feature>
<dbReference type="Proteomes" id="UP000278983">
    <property type="component" value="Unassembled WGS sequence"/>
</dbReference>
<keyword evidence="2" id="KW-0175">Coiled coil</keyword>